<gene>
    <name evidence="1" type="ORF">METZ01_LOCUS400829</name>
</gene>
<sequence length="70" mass="7802">MPTPVQRRVFFVWRLRCATLGQAIATVRNIVYFDLETMRSADDVGGWSHIDKMGMSIGVTYSTGNGGYSI</sequence>
<feature type="non-terminal residue" evidence="1">
    <location>
        <position position="70"/>
    </location>
</feature>
<dbReference type="AlphaFoldDB" id="A0A382VPN8"/>
<accession>A0A382VPN8</accession>
<protein>
    <submittedName>
        <fullName evidence="1">Uncharacterized protein</fullName>
    </submittedName>
</protein>
<organism evidence="1">
    <name type="scientific">marine metagenome</name>
    <dbReference type="NCBI Taxonomy" id="408172"/>
    <lineage>
        <taxon>unclassified sequences</taxon>
        <taxon>metagenomes</taxon>
        <taxon>ecological metagenomes</taxon>
    </lineage>
</organism>
<dbReference type="EMBL" id="UINC01153318">
    <property type="protein sequence ID" value="SVD47975.1"/>
    <property type="molecule type" value="Genomic_DNA"/>
</dbReference>
<evidence type="ECO:0000313" key="1">
    <source>
        <dbReference type="EMBL" id="SVD47975.1"/>
    </source>
</evidence>
<proteinExistence type="predicted"/>
<name>A0A382VPN8_9ZZZZ</name>
<reference evidence="1" key="1">
    <citation type="submission" date="2018-05" db="EMBL/GenBank/DDBJ databases">
        <authorList>
            <person name="Lanie J.A."/>
            <person name="Ng W.-L."/>
            <person name="Kazmierczak K.M."/>
            <person name="Andrzejewski T.M."/>
            <person name="Davidsen T.M."/>
            <person name="Wayne K.J."/>
            <person name="Tettelin H."/>
            <person name="Glass J.I."/>
            <person name="Rusch D."/>
            <person name="Podicherti R."/>
            <person name="Tsui H.-C.T."/>
            <person name="Winkler M.E."/>
        </authorList>
    </citation>
    <scope>NUCLEOTIDE SEQUENCE</scope>
</reference>